<evidence type="ECO:0000256" key="1">
    <source>
        <dbReference type="SAM" id="Phobius"/>
    </source>
</evidence>
<dbReference type="RefSeq" id="WP_014327102.1">
    <property type="nucleotide sequence ID" value="NZ_BJNI01000034.1"/>
</dbReference>
<feature type="domain" description="EamA" evidence="2">
    <location>
        <begin position="198"/>
        <end position="302"/>
    </location>
</feature>
<feature type="transmembrane region" description="Helical" evidence="1">
    <location>
        <begin position="68"/>
        <end position="90"/>
    </location>
</feature>
<feature type="transmembrane region" description="Helical" evidence="1">
    <location>
        <begin position="155"/>
        <end position="177"/>
    </location>
</feature>
<dbReference type="Proteomes" id="UP000466694">
    <property type="component" value="Unassembled WGS sequence"/>
</dbReference>
<accession>A0A2A6LRI7</accession>
<organism evidence="4 5">
    <name type="scientific">Rhizobium fredii</name>
    <name type="common">Sinorhizobium fredii</name>
    <dbReference type="NCBI Taxonomy" id="380"/>
    <lineage>
        <taxon>Bacteria</taxon>
        <taxon>Pseudomonadati</taxon>
        <taxon>Pseudomonadota</taxon>
        <taxon>Alphaproteobacteria</taxon>
        <taxon>Hyphomicrobiales</taxon>
        <taxon>Rhizobiaceae</taxon>
        <taxon>Sinorhizobium/Ensifer group</taxon>
        <taxon>Sinorhizobium</taxon>
    </lineage>
</organism>
<reference evidence="4 5" key="2">
    <citation type="submission" date="2017-09" db="EMBL/GenBank/DDBJ databases">
        <title>Comparative genomics of rhizobia isolated from Phaseolus vulgaris in China.</title>
        <authorList>
            <person name="Tong W."/>
        </authorList>
    </citation>
    <scope>NUCLEOTIDE SEQUENCE [LARGE SCALE GENOMIC DNA]</scope>
    <source>
        <strain evidence="4 5">PCH1</strain>
    </source>
</reference>
<dbReference type="SUPFAM" id="SSF103481">
    <property type="entry name" value="Multidrug resistance efflux transporter EmrE"/>
    <property type="match status" value="2"/>
</dbReference>
<feature type="transmembrane region" description="Helical" evidence="1">
    <location>
        <begin position="124"/>
        <end position="143"/>
    </location>
</feature>
<reference evidence="3" key="3">
    <citation type="submission" date="2019-10" db="EMBL/GenBank/DDBJ databases">
        <authorList>
            <person name="Sugawara M."/>
            <person name="Epstein B."/>
            <person name="Badgley B."/>
            <person name="Unno T."/>
            <person name="Xu L."/>
            <person name="Reese J."/>
            <person name="Gyaneshwar P."/>
            <person name="Denny R."/>
            <person name="Mudege J."/>
            <person name="Bharti A."/>
            <person name="Farmer A."/>
            <person name="May G."/>
            <person name="Woodward J."/>
            <person name="Medigue C."/>
            <person name="Vallenet D."/>
            <person name="Lajus A."/>
            <person name="Rouy Z."/>
            <person name="Martinez-Vaz B."/>
            <person name="Tiffin P."/>
            <person name="Young N."/>
            <person name="Sadowsky M."/>
        </authorList>
    </citation>
    <scope>NUCLEOTIDE SEQUENCE</scope>
    <source>
        <strain evidence="3">USDA205</strain>
    </source>
</reference>
<feature type="transmembrane region" description="Helical" evidence="1">
    <location>
        <begin position="35"/>
        <end position="56"/>
    </location>
</feature>
<evidence type="ECO:0000313" key="5">
    <source>
        <dbReference type="Proteomes" id="UP000220353"/>
    </source>
</evidence>
<feature type="transmembrane region" description="Helical" evidence="1">
    <location>
        <begin position="230"/>
        <end position="251"/>
    </location>
</feature>
<dbReference type="EMBL" id="NWTC01000026">
    <property type="protein sequence ID" value="PDT44910.1"/>
    <property type="molecule type" value="Genomic_DNA"/>
</dbReference>
<gene>
    <name evidence="4" type="ORF">CO661_26000</name>
    <name evidence="3" type="ORF">GHK48_22450</name>
</gene>
<feature type="transmembrane region" description="Helical" evidence="1">
    <location>
        <begin position="257"/>
        <end position="279"/>
    </location>
</feature>
<evidence type="ECO:0000313" key="4">
    <source>
        <dbReference type="EMBL" id="PDT44910.1"/>
    </source>
</evidence>
<comment type="caution">
    <text evidence="4">The sequence shown here is derived from an EMBL/GenBank/DDBJ whole genome shotgun (WGS) entry which is preliminary data.</text>
</comment>
<proteinExistence type="predicted"/>
<dbReference type="AlphaFoldDB" id="A0A2A6LRI7"/>
<dbReference type="InterPro" id="IPR037185">
    <property type="entry name" value="EmrE-like"/>
</dbReference>
<protein>
    <submittedName>
        <fullName evidence="3">EamA family transporter</fullName>
    </submittedName>
</protein>
<dbReference type="PANTHER" id="PTHR22911">
    <property type="entry name" value="ACYL-MALONYL CONDENSING ENZYME-RELATED"/>
    <property type="match status" value="1"/>
</dbReference>
<keyword evidence="1" id="KW-0472">Membrane</keyword>
<dbReference type="GeneID" id="48971571"/>
<reference evidence="3 6" key="1">
    <citation type="journal article" date="2013" name="Genome Biol.">
        <title>Comparative genomics of the core and accessory genomes of 48 Sinorhizobium strains comprising five genospecies.</title>
        <authorList>
            <person name="Sugawara M."/>
            <person name="Epstein B."/>
            <person name="Badgley B.D."/>
            <person name="Unno T."/>
            <person name="Xu L."/>
            <person name="Reese J."/>
            <person name="Gyaneshwar P."/>
            <person name="Denny R."/>
            <person name="Mudge J."/>
            <person name="Bharti A.K."/>
            <person name="Farmer A.D."/>
            <person name="May G.D."/>
            <person name="Woodward J.E."/>
            <person name="Medigue C."/>
            <person name="Vallenet D."/>
            <person name="Lajus A."/>
            <person name="Rouy Z."/>
            <person name="Martinez-Vaz B."/>
            <person name="Tiffin P."/>
            <person name="Young N.D."/>
            <person name="Sadowsky M.J."/>
        </authorList>
    </citation>
    <scope>NUCLEOTIDE SEQUENCE [LARGE SCALE GENOMIC DNA]</scope>
    <source>
        <strain evidence="3 6">USDA205</strain>
    </source>
</reference>
<keyword evidence="1" id="KW-0812">Transmembrane</keyword>
<dbReference type="PANTHER" id="PTHR22911:SF137">
    <property type="entry name" value="SOLUTE CARRIER FAMILY 35 MEMBER G2-RELATED"/>
    <property type="match status" value="1"/>
</dbReference>
<dbReference type="Proteomes" id="UP000220353">
    <property type="component" value="Unassembled WGS sequence"/>
</dbReference>
<dbReference type="GO" id="GO:0016020">
    <property type="term" value="C:membrane"/>
    <property type="evidence" value="ECO:0007669"/>
    <property type="project" value="InterPro"/>
</dbReference>
<feature type="transmembrane region" description="Helical" evidence="1">
    <location>
        <begin position="197"/>
        <end position="218"/>
    </location>
</feature>
<name>A0A2A6LRI7_RHIFR</name>
<dbReference type="InterPro" id="IPR000620">
    <property type="entry name" value="EamA_dom"/>
</dbReference>
<evidence type="ECO:0000259" key="2">
    <source>
        <dbReference type="Pfam" id="PF00892"/>
    </source>
</evidence>
<feature type="domain" description="EamA" evidence="2">
    <location>
        <begin position="4"/>
        <end position="140"/>
    </location>
</feature>
<dbReference type="EMBL" id="WISZ01000161">
    <property type="protein sequence ID" value="MQX10957.1"/>
    <property type="molecule type" value="Genomic_DNA"/>
</dbReference>
<evidence type="ECO:0000313" key="6">
    <source>
        <dbReference type="Proteomes" id="UP000466694"/>
    </source>
</evidence>
<evidence type="ECO:0000313" key="3">
    <source>
        <dbReference type="EMBL" id="MQX10957.1"/>
    </source>
</evidence>
<sequence length="304" mass="32887">METWVLITVAAAFLQNIRSSMQKHLKGAMGTTGATFVRFGFGLPFALLYLLLLWRVAGHPLPVPNATFFLWAAVGGMAQIAATFLLVHLFSFRNFAVGTAYSRTEPAQAALFGLIFLGEKASQGTLVAIAISVVGVMLISVARTTLSPRSLLTSVFSRTAAIGLLSGTFFGLSAVSYRSASLALASSLPTPDYMMQASFTLGFVILLQTAVMLLWIVAREPDELKRIGAAWKPAFIVGFVGSSASFGWFMAMTLQQAAIVKVVAQVEMLFTFASSFFVFREWINRLELFGCLLIVLGVVMLLVL</sequence>
<keyword evidence="1" id="KW-1133">Transmembrane helix</keyword>
<feature type="transmembrane region" description="Helical" evidence="1">
    <location>
        <begin position="286"/>
        <end position="303"/>
    </location>
</feature>
<dbReference type="Pfam" id="PF00892">
    <property type="entry name" value="EamA"/>
    <property type="match status" value="2"/>
</dbReference>